<sequence length="214" mass="23951">WSGAKVSFRDTALDRQHLSSSESLESIGSIHKHHGVNRIMVLQIGQQDISLISLDKKVSILECKFKDISFLSQGSHKPDLFGIVARDSSSKFYCYILRCLSESLVSEILNTLQVAFKTACNKRGGDNAPTCAAATTISDVNTTQNQVCTSCPLHQFHRICQEIHSLSSQAVYELLVKKVHLLPDKEFDELNKLMQAEAPESFEESSEVMMIYLR</sequence>
<feature type="non-terminal residue" evidence="2">
    <location>
        <position position="1"/>
    </location>
</feature>
<dbReference type="InterPro" id="IPR011993">
    <property type="entry name" value="PH-like_dom_sf"/>
</dbReference>
<name>A0A0B6ZBP6_9EUPU</name>
<feature type="non-terminal residue" evidence="2">
    <location>
        <position position="214"/>
    </location>
</feature>
<evidence type="ECO:0000313" key="2">
    <source>
        <dbReference type="EMBL" id="CEK65959.1"/>
    </source>
</evidence>
<dbReference type="PROSITE" id="PS01179">
    <property type="entry name" value="PID"/>
    <property type="match status" value="1"/>
</dbReference>
<dbReference type="EMBL" id="HACG01019094">
    <property type="protein sequence ID" value="CEK65959.1"/>
    <property type="molecule type" value="Transcribed_RNA"/>
</dbReference>
<dbReference type="SUPFAM" id="SSF50729">
    <property type="entry name" value="PH domain-like"/>
    <property type="match status" value="1"/>
</dbReference>
<proteinExistence type="predicted"/>
<gene>
    <name evidence="2" type="primary">ORF56836</name>
</gene>
<evidence type="ECO:0000259" key="1">
    <source>
        <dbReference type="PROSITE" id="PS01179"/>
    </source>
</evidence>
<reference evidence="2" key="1">
    <citation type="submission" date="2014-12" db="EMBL/GenBank/DDBJ databases">
        <title>Insight into the proteome of Arion vulgaris.</title>
        <authorList>
            <person name="Aradska J."/>
            <person name="Bulat T."/>
            <person name="Smidak R."/>
            <person name="Sarate P."/>
            <person name="Gangsoo J."/>
            <person name="Sialana F."/>
            <person name="Bilban M."/>
            <person name="Lubec G."/>
        </authorList>
    </citation>
    <scope>NUCLEOTIDE SEQUENCE</scope>
    <source>
        <tissue evidence="2">Skin</tissue>
    </source>
</reference>
<dbReference type="Pfam" id="PF00640">
    <property type="entry name" value="PID"/>
    <property type="match status" value="1"/>
</dbReference>
<accession>A0A0B6ZBP6</accession>
<feature type="domain" description="PID" evidence="1">
    <location>
        <begin position="42"/>
        <end position="117"/>
    </location>
</feature>
<dbReference type="InterPro" id="IPR006020">
    <property type="entry name" value="PTB/PI_dom"/>
</dbReference>
<protein>
    <recommendedName>
        <fullName evidence="1">PID domain-containing protein</fullName>
    </recommendedName>
</protein>
<organism evidence="2">
    <name type="scientific">Arion vulgaris</name>
    <dbReference type="NCBI Taxonomy" id="1028688"/>
    <lineage>
        <taxon>Eukaryota</taxon>
        <taxon>Metazoa</taxon>
        <taxon>Spiralia</taxon>
        <taxon>Lophotrochozoa</taxon>
        <taxon>Mollusca</taxon>
        <taxon>Gastropoda</taxon>
        <taxon>Heterobranchia</taxon>
        <taxon>Euthyneura</taxon>
        <taxon>Panpulmonata</taxon>
        <taxon>Eupulmonata</taxon>
        <taxon>Stylommatophora</taxon>
        <taxon>Helicina</taxon>
        <taxon>Arionoidea</taxon>
        <taxon>Arionidae</taxon>
        <taxon>Arion</taxon>
    </lineage>
</organism>
<dbReference type="AlphaFoldDB" id="A0A0B6ZBP6"/>
<dbReference type="SMART" id="SM00462">
    <property type="entry name" value="PTB"/>
    <property type="match status" value="1"/>
</dbReference>
<dbReference type="Gene3D" id="2.30.29.30">
    <property type="entry name" value="Pleckstrin-homology domain (PH domain)/Phosphotyrosine-binding domain (PTB)"/>
    <property type="match status" value="1"/>
</dbReference>